<feature type="coiled-coil region" evidence="1">
    <location>
        <begin position="6"/>
        <end position="40"/>
    </location>
</feature>
<dbReference type="EMBL" id="JAMWFV010000023">
    <property type="protein sequence ID" value="MDG6146078.1"/>
    <property type="molecule type" value="Genomic_DNA"/>
</dbReference>
<gene>
    <name evidence="4" type="ORF">LMK00_06665</name>
    <name evidence="3" type="ORF">NF717_10535</name>
</gene>
<evidence type="ECO:0000313" key="6">
    <source>
        <dbReference type="Proteomes" id="UP001153199"/>
    </source>
</evidence>
<organism evidence="4 5">
    <name type="scientific">Lactococcus formosensis</name>
    <dbReference type="NCBI Taxonomy" id="1281486"/>
    <lineage>
        <taxon>Bacteria</taxon>
        <taxon>Bacillati</taxon>
        <taxon>Bacillota</taxon>
        <taxon>Bacilli</taxon>
        <taxon>Lactobacillales</taxon>
        <taxon>Streptococcaceae</taxon>
        <taxon>Lactococcus</taxon>
    </lineage>
</organism>
<keyword evidence="2" id="KW-0812">Transmembrane</keyword>
<reference evidence="3" key="2">
    <citation type="submission" date="2022-06" db="EMBL/GenBank/DDBJ databases">
        <title>Lactococcus from bovine mastitis in China.</title>
        <authorList>
            <person name="Lin Y."/>
            <person name="Han B."/>
        </authorList>
    </citation>
    <scope>NUCLEOTIDE SEQUENCE</scope>
    <source>
        <strain evidence="3">Ningxia-I-26</strain>
    </source>
</reference>
<dbReference type="Proteomes" id="UP001153199">
    <property type="component" value="Unassembled WGS sequence"/>
</dbReference>
<dbReference type="InterPro" id="IPR019715">
    <property type="entry name" value="Haemolysin_XhlA"/>
</dbReference>
<dbReference type="RefSeq" id="WP_040087030.1">
    <property type="nucleotide sequence ID" value="NZ_CP086395.1"/>
</dbReference>
<feature type="transmembrane region" description="Helical" evidence="2">
    <location>
        <begin position="53"/>
        <end position="71"/>
    </location>
</feature>
<keyword evidence="2" id="KW-1133">Transmembrane helix</keyword>
<keyword evidence="1" id="KW-0175">Coiled coil</keyword>
<dbReference type="Proteomes" id="UP001056730">
    <property type="component" value="Chromosome"/>
</dbReference>
<name>A0A9Q8Y007_9LACT</name>
<protein>
    <submittedName>
        <fullName evidence="4">Hemolysin XhlA family protein</fullName>
    </submittedName>
</protein>
<sequence>MEEKALREVLERLARIETKLDNYESVRDKAEQALLLARANTKSIEDIKSTNKWAWGYMIALGLGVVSYFLTKGG</sequence>
<keyword evidence="6" id="KW-1185">Reference proteome</keyword>
<evidence type="ECO:0000256" key="2">
    <source>
        <dbReference type="SAM" id="Phobius"/>
    </source>
</evidence>
<dbReference type="KEGG" id="lfo:LMK00_06665"/>
<accession>A0A9Q8Y007</accession>
<dbReference type="Pfam" id="PF10779">
    <property type="entry name" value="XhlA"/>
    <property type="match status" value="1"/>
</dbReference>
<dbReference type="EMBL" id="CP086395">
    <property type="protein sequence ID" value="USJ19513.1"/>
    <property type="molecule type" value="Genomic_DNA"/>
</dbReference>
<keyword evidence="2" id="KW-0472">Membrane</keyword>
<evidence type="ECO:0000313" key="5">
    <source>
        <dbReference type="Proteomes" id="UP001056730"/>
    </source>
</evidence>
<evidence type="ECO:0000313" key="3">
    <source>
        <dbReference type="EMBL" id="MDG6146078.1"/>
    </source>
</evidence>
<evidence type="ECO:0000256" key="1">
    <source>
        <dbReference type="SAM" id="Coils"/>
    </source>
</evidence>
<reference evidence="4" key="1">
    <citation type="journal article" date="2022" name="Front. Microbiol.">
        <title>Feed Insects as a Reservoir of Granadaene-Producing Lactococci.</title>
        <authorList>
            <person name="Neuzil-Bunesova V."/>
            <person name="Ramirez Garcia A."/>
            <person name="Modrackova N."/>
            <person name="Makovska M."/>
            <person name="Sabolova M."/>
            <person name="Sproer C."/>
            <person name="Bunk B."/>
            <person name="Blom J."/>
            <person name="Schwab C."/>
        </authorList>
    </citation>
    <scope>NUCLEOTIDE SEQUENCE</scope>
    <source>
        <strain evidence="4">I4/6O</strain>
    </source>
</reference>
<proteinExistence type="predicted"/>
<dbReference type="AlphaFoldDB" id="A0A9Q8Y007"/>
<evidence type="ECO:0000313" key="4">
    <source>
        <dbReference type="EMBL" id="USJ19513.1"/>
    </source>
</evidence>